<sequence length="196" mass="22116">MDGQGLDHWQIALHREEWTQVAPHLDSLELELGRALSNNWPVDVHILGHIYNGDLADARFVWKRAPKAAQQVASNQAAFVLLQHLWNKEYQTRWHAINSQHWRPETVPLVIAVASKLRGQTLDLISGAYTSITVEKASTFLGCSADDTLKAARSQQWELAEDGATLKVTRPPPSQTERSSIKQLQHLSQYVLRLEA</sequence>
<dbReference type="AlphaFoldDB" id="A0AAW1QAN1"/>
<keyword evidence="5" id="KW-0539">Nucleus</keyword>
<accession>A0AAW1QAN1</accession>
<evidence type="ECO:0000313" key="7">
    <source>
        <dbReference type="EMBL" id="KAK9819141.1"/>
    </source>
</evidence>
<gene>
    <name evidence="7" type="ORF">WJX74_009979</name>
</gene>
<proteinExistence type="predicted"/>
<dbReference type="InterPro" id="IPR033205">
    <property type="entry name" value="COP9_CSN8"/>
</dbReference>
<dbReference type="EMBL" id="JALJOS010000050">
    <property type="protein sequence ID" value="KAK9819141.1"/>
    <property type="molecule type" value="Genomic_DNA"/>
</dbReference>
<dbReference type="Proteomes" id="UP001438707">
    <property type="component" value="Unassembled WGS sequence"/>
</dbReference>
<dbReference type="InterPro" id="IPR033464">
    <property type="entry name" value="CSN8_PSD8_EIF3K"/>
</dbReference>
<evidence type="ECO:0000256" key="3">
    <source>
        <dbReference type="ARBA" id="ARBA00022490"/>
    </source>
</evidence>
<feature type="domain" description="CSN8/PSMD8/EIF3K" evidence="6">
    <location>
        <begin position="38"/>
        <end position="170"/>
    </location>
</feature>
<reference evidence="7 8" key="1">
    <citation type="journal article" date="2024" name="Nat. Commun.">
        <title>Phylogenomics reveals the evolutionary origins of lichenization in chlorophyte algae.</title>
        <authorList>
            <person name="Puginier C."/>
            <person name="Libourel C."/>
            <person name="Otte J."/>
            <person name="Skaloud P."/>
            <person name="Haon M."/>
            <person name="Grisel S."/>
            <person name="Petersen M."/>
            <person name="Berrin J.G."/>
            <person name="Delaux P.M."/>
            <person name="Dal Grande F."/>
            <person name="Keller J."/>
        </authorList>
    </citation>
    <scope>NUCLEOTIDE SEQUENCE [LARGE SCALE GENOMIC DNA]</scope>
    <source>
        <strain evidence="7 8">SAG 2145</strain>
    </source>
</reference>
<evidence type="ECO:0000256" key="2">
    <source>
        <dbReference type="ARBA" id="ARBA00004496"/>
    </source>
</evidence>
<protein>
    <recommendedName>
        <fullName evidence="6">CSN8/PSMD8/EIF3K domain-containing protein</fullName>
    </recommendedName>
</protein>
<dbReference type="PANTHER" id="PTHR13339">
    <property type="entry name" value="COP9 SIGNALOSOME COMPLEX SUBUNIT 8"/>
    <property type="match status" value="1"/>
</dbReference>
<keyword evidence="4" id="KW-0736">Signalosome</keyword>
<keyword evidence="3" id="KW-0963">Cytoplasm</keyword>
<dbReference type="GO" id="GO:0005737">
    <property type="term" value="C:cytoplasm"/>
    <property type="evidence" value="ECO:0007669"/>
    <property type="project" value="UniProtKB-SubCell"/>
</dbReference>
<evidence type="ECO:0000256" key="5">
    <source>
        <dbReference type="ARBA" id="ARBA00023242"/>
    </source>
</evidence>
<keyword evidence="8" id="KW-1185">Reference proteome</keyword>
<dbReference type="PANTHER" id="PTHR13339:SF0">
    <property type="entry name" value="COP9 SIGNALOSOME COMPLEX SUBUNIT 8"/>
    <property type="match status" value="1"/>
</dbReference>
<comment type="subcellular location">
    <subcellularLocation>
        <location evidence="2">Cytoplasm</location>
    </subcellularLocation>
    <subcellularLocation>
        <location evidence="1">Nucleus</location>
    </subcellularLocation>
</comment>
<organism evidence="7 8">
    <name type="scientific">Apatococcus lobatus</name>
    <dbReference type="NCBI Taxonomy" id="904363"/>
    <lineage>
        <taxon>Eukaryota</taxon>
        <taxon>Viridiplantae</taxon>
        <taxon>Chlorophyta</taxon>
        <taxon>core chlorophytes</taxon>
        <taxon>Trebouxiophyceae</taxon>
        <taxon>Chlorellales</taxon>
        <taxon>Chlorellaceae</taxon>
        <taxon>Apatococcus</taxon>
    </lineage>
</organism>
<dbReference type="GO" id="GO:0010387">
    <property type="term" value="P:COP9 signalosome assembly"/>
    <property type="evidence" value="ECO:0007669"/>
    <property type="project" value="InterPro"/>
</dbReference>
<dbReference type="GO" id="GO:0000338">
    <property type="term" value="P:protein deneddylation"/>
    <property type="evidence" value="ECO:0007669"/>
    <property type="project" value="InterPro"/>
</dbReference>
<dbReference type="GO" id="GO:0008180">
    <property type="term" value="C:COP9 signalosome"/>
    <property type="evidence" value="ECO:0007669"/>
    <property type="project" value="UniProtKB-KW"/>
</dbReference>
<evidence type="ECO:0000256" key="4">
    <source>
        <dbReference type="ARBA" id="ARBA00022790"/>
    </source>
</evidence>
<dbReference type="Pfam" id="PF10075">
    <property type="entry name" value="CSN8_PSD8_EIF3K"/>
    <property type="match status" value="1"/>
</dbReference>
<evidence type="ECO:0000259" key="6">
    <source>
        <dbReference type="Pfam" id="PF10075"/>
    </source>
</evidence>
<name>A0AAW1QAN1_9CHLO</name>
<comment type="caution">
    <text evidence="7">The sequence shown here is derived from an EMBL/GenBank/DDBJ whole genome shotgun (WGS) entry which is preliminary data.</text>
</comment>
<evidence type="ECO:0000256" key="1">
    <source>
        <dbReference type="ARBA" id="ARBA00004123"/>
    </source>
</evidence>
<dbReference type="Gene3D" id="1.25.40.990">
    <property type="match status" value="1"/>
</dbReference>
<evidence type="ECO:0000313" key="8">
    <source>
        <dbReference type="Proteomes" id="UP001438707"/>
    </source>
</evidence>